<reference evidence="2 3" key="1">
    <citation type="journal article" date="2024" name="J Genomics">
        <title>Draft genome sequencing and assembly of Favolaschia claudopus CIRM-BRFM 2984 isolated from oak limbs.</title>
        <authorList>
            <person name="Navarro D."/>
            <person name="Drula E."/>
            <person name="Chaduli D."/>
            <person name="Cazenave R."/>
            <person name="Ahrendt S."/>
            <person name="Wang J."/>
            <person name="Lipzen A."/>
            <person name="Daum C."/>
            <person name="Barry K."/>
            <person name="Grigoriev I.V."/>
            <person name="Favel A."/>
            <person name="Rosso M.N."/>
            <person name="Martin F."/>
        </authorList>
    </citation>
    <scope>NUCLEOTIDE SEQUENCE [LARGE SCALE GENOMIC DNA]</scope>
    <source>
        <strain evidence="2 3">CIRM-BRFM 2984</strain>
    </source>
</reference>
<evidence type="ECO:0000256" key="1">
    <source>
        <dbReference type="SAM" id="MobiDB-lite"/>
    </source>
</evidence>
<feature type="region of interest" description="Disordered" evidence="1">
    <location>
        <begin position="51"/>
        <end position="73"/>
    </location>
</feature>
<feature type="region of interest" description="Disordered" evidence="1">
    <location>
        <begin position="1"/>
        <end position="22"/>
    </location>
</feature>
<proteinExistence type="predicted"/>
<keyword evidence="3" id="KW-1185">Reference proteome</keyword>
<organism evidence="2 3">
    <name type="scientific">Favolaschia claudopus</name>
    <dbReference type="NCBI Taxonomy" id="2862362"/>
    <lineage>
        <taxon>Eukaryota</taxon>
        <taxon>Fungi</taxon>
        <taxon>Dikarya</taxon>
        <taxon>Basidiomycota</taxon>
        <taxon>Agaricomycotina</taxon>
        <taxon>Agaricomycetes</taxon>
        <taxon>Agaricomycetidae</taxon>
        <taxon>Agaricales</taxon>
        <taxon>Marasmiineae</taxon>
        <taxon>Mycenaceae</taxon>
        <taxon>Favolaschia</taxon>
    </lineage>
</organism>
<dbReference type="EMBL" id="JAWWNJ010000090">
    <property type="protein sequence ID" value="KAK6997421.1"/>
    <property type="molecule type" value="Genomic_DNA"/>
</dbReference>
<dbReference type="AlphaFoldDB" id="A0AAW0A2G1"/>
<protein>
    <submittedName>
        <fullName evidence="2">Uncharacterized protein</fullName>
    </submittedName>
</protein>
<sequence length="246" mass="26664">MPPPPNIMPPTSTPPSQPPHFHLVNRALEPRQGSPLDPYFQLLPTSAGQRPVPLPSVGTEISSSSNSSGSSFDAREALPITGRTPALERSTSYFPVFCVVFPVVHYISYADPMLAANVQSYVFQGCNRERSCHIETVEEKDDDVQGQEEDFLDQRKRLLAHPNGDPETSTPYRFLLQDGTAAPPAAAAIVQSVSAGLWFSPKLFPCATCAAYMHPCMREGLTSATSARPNITAVHTPSVEQASTEV</sequence>
<gene>
    <name evidence="2" type="ORF">R3P38DRAFT_3219415</name>
</gene>
<comment type="caution">
    <text evidence="2">The sequence shown here is derived from an EMBL/GenBank/DDBJ whole genome shotgun (WGS) entry which is preliminary data.</text>
</comment>
<accession>A0AAW0A2G1</accession>
<evidence type="ECO:0000313" key="3">
    <source>
        <dbReference type="Proteomes" id="UP001362999"/>
    </source>
</evidence>
<dbReference type="Proteomes" id="UP001362999">
    <property type="component" value="Unassembled WGS sequence"/>
</dbReference>
<name>A0AAW0A2G1_9AGAR</name>
<evidence type="ECO:0000313" key="2">
    <source>
        <dbReference type="EMBL" id="KAK6997421.1"/>
    </source>
</evidence>
<feature type="compositionally biased region" description="Pro residues" evidence="1">
    <location>
        <begin position="1"/>
        <end position="18"/>
    </location>
</feature>
<feature type="compositionally biased region" description="Low complexity" evidence="1">
    <location>
        <begin position="62"/>
        <end position="71"/>
    </location>
</feature>